<dbReference type="SUPFAM" id="SSF54001">
    <property type="entry name" value="Cysteine proteinases"/>
    <property type="match status" value="1"/>
</dbReference>
<dbReference type="EMBL" id="CP000924">
    <property type="protein sequence ID" value="ABY95566.1"/>
    <property type="molecule type" value="Genomic_DNA"/>
</dbReference>
<sequence length="256" mass="30627">MYHGDDAYMWEENRTKKYKGIDIIEFYQKEAIKRKNTIPKKTFYNRFLKIGDHIMISKPYEEKFEEKRYKISLYELLKNVYYEEAFGINISSKRKKEVYRNNISFENFTIGDIVLATSPGFHIQGAIRHAAIFDSRRYHGSVDDECLLTAEPNKGVIYESIRFYHENFGEAWGLYVPNTTLQQRIAVVDEIAKHIGERYYWSAHKSNSKVWYCSLIPWRGYYKITGIDIDYNDRYWVLPIDIFMSEYTEVFEYSRG</sequence>
<organism evidence="1 2">
    <name type="scientific">Thermoanaerobacter pseudethanolicus (strain ATCC 33223 / 39E)</name>
    <name type="common">Clostridium thermohydrosulfuricum</name>
    <dbReference type="NCBI Taxonomy" id="340099"/>
    <lineage>
        <taxon>Bacteria</taxon>
        <taxon>Bacillati</taxon>
        <taxon>Bacillota</taxon>
        <taxon>Clostridia</taxon>
        <taxon>Thermoanaerobacterales</taxon>
        <taxon>Thermoanaerobacteraceae</taxon>
        <taxon>Thermoanaerobacter</taxon>
    </lineage>
</organism>
<dbReference type="HOGENOM" id="CLU_092365_0_0_9"/>
<reference evidence="2" key="1">
    <citation type="submission" date="2008-01" db="EMBL/GenBank/DDBJ databases">
        <title>Complete sequence of Thermoanaerobacter pseudethanolicus 39E.</title>
        <authorList>
            <person name="Copeland A."/>
            <person name="Lucas S."/>
            <person name="Lapidus A."/>
            <person name="Barry K."/>
            <person name="Glavina del Rio T."/>
            <person name="Dalin E."/>
            <person name="Tice H."/>
            <person name="Pitluck S."/>
            <person name="Bruce D."/>
            <person name="Goodwin L."/>
            <person name="Saunders E."/>
            <person name="Brettin T."/>
            <person name="Detter J.C."/>
            <person name="Han C."/>
            <person name="Schmutz J."/>
            <person name="Larimer F."/>
            <person name="Land M."/>
            <person name="Hauser L."/>
            <person name="Kyrpides N."/>
            <person name="Lykidis A."/>
            <person name="Hemme C."/>
            <person name="Fields M.W."/>
            <person name="He Z."/>
            <person name="Zhou J."/>
            <person name="Richardson P."/>
        </authorList>
    </citation>
    <scope>NUCLEOTIDE SEQUENCE [LARGE SCALE GENOMIC DNA]</scope>
    <source>
        <strain evidence="2">ATCC 33223 / DSM 2355 / 39E</strain>
    </source>
</reference>
<keyword evidence="2" id="KW-1185">Reference proteome</keyword>
<dbReference type="eggNOG" id="COG3863">
    <property type="taxonomic scope" value="Bacteria"/>
</dbReference>
<dbReference type="KEGG" id="tpd:Teth39_1935"/>
<accession>B0KCV9</accession>
<dbReference type="Gene3D" id="3.90.1720.10">
    <property type="entry name" value="endopeptidase domain like (from Nostoc punctiforme)"/>
    <property type="match status" value="1"/>
</dbReference>
<gene>
    <name evidence="1" type="ordered locus">Teth39_1935</name>
</gene>
<evidence type="ECO:0000313" key="1">
    <source>
        <dbReference type="EMBL" id="ABY95566.1"/>
    </source>
</evidence>
<dbReference type="InterPro" id="IPR038765">
    <property type="entry name" value="Papain-like_cys_pep_sf"/>
</dbReference>
<dbReference type="Proteomes" id="UP000002156">
    <property type="component" value="Chromosome"/>
</dbReference>
<dbReference type="RefSeq" id="WP_012269668.1">
    <property type="nucleotide sequence ID" value="NC_010321.1"/>
</dbReference>
<name>B0KCV9_THEP3</name>
<evidence type="ECO:0000313" key="2">
    <source>
        <dbReference type="Proteomes" id="UP000002156"/>
    </source>
</evidence>
<protein>
    <submittedName>
        <fullName evidence="1">Uncharacterized protein</fullName>
    </submittedName>
</protein>
<dbReference type="AlphaFoldDB" id="B0KCV9"/>
<proteinExistence type="predicted"/>